<feature type="compositionally biased region" description="Basic and acidic residues" evidence="6">
    <location>
        <begin position="889"/>
        <end position="902"/>
    </location>
</feature>
<accession>A0A6G1GKA5</accession>
<gene>
    <name evidence="9" type="ORF">K402DRAFT_467670</name>
</gene>
<feature type="compositionally biased region" description="Polar residues" evidence="6">
    <location>
        <begin position="1091"/>
        <end position="1103"/>
    </location>
</feature>
<feature type="region of interest" description="Disordered" evidence="6">
    <location>
        <begin position="1418"/>
        <end position="1481"/>
    </location>
</feature>
<feature type="compositionally biased region" description="Acidic residues" evidence="6">
    <location>
        <begin position="1691"/>
        <end position="1702"/>
    </location>
</feature>
<organism evidence="9 10">
    <name type="scientific">Aulographum hederae CBS 113979</name>
    <dbReference type="NCBI Taxonomy" id="1176131"/>
    <lineage>
        <taxon>Eukaryota</taxon>
        <taxon>Fungi</taxon>
        <taxon>Dikarya</taxon>
        <taxon>Ascomycota</taxon>
        <taxon>Pezizomycotina</taxon>
        <taxon>Dothideomycetes</taxon>
        <taxon>Pleosporomycetidae</taxon>
        <taxon>Aulographales</taxon>
        <taxon>Aulographaceae</taxon>
    </lineage>
</organism>
<dbReference type="Pfam" id="PF04182">
    <property type="entry name" value="B-block_TFIIIC"/>
    <property type="match status" value="1"/>
</dbReference>
<name>A0A6G1GKA5_9PEZI</name>
<dbReference type="PANTHER" id="PTHR15180:SF1">
    <property type="entry name" value="GENERAL TRANSCRIPTION FACTOR 3C POLYPEPTIDE 1"/>
    <property type="match status" value="1"/>
</dbReference>
<dbReference type="GO" id="GO:0006384">
    <property type="term" value="P:transcription initiation at RNA polymerase III promoter"/>
    <property type="evidence" value="ECO:0007669"/>
    <property type="project" value="InterPro"/>
</dbReference>
<evidence type="ECO:0000313" key="10">
    <source>
        <dbReference type="Proteomes" id="UP000800041"/>
    </source>
</evidence>
<dbReference type="GO" id="GO:0000127">
    <property type="term" value="C:transcription factor TFIIIC complex"/>
    <property type="evidence" value="ECO:0007669"/>
    <property type="project" value="InterPro"/>
</dbReference>
<feature type="region of interest" description="Disordered" evidence="6">
    <location>
        <begin position="1331"/>
        <end position="1351"/>
    </location>
</feature>
<evidence type="ECO:0000256" key="2">
    <source>
        <dbReference type="ARBA" id="ARBA00022553"/>
    </source>
</evidence>
<keyword evidence="4" id="KW-0804">Transcription</keyword>
<dbReference type="CDD" id="cd00551">
    <property type="entry name" value="AmyAc_family"/>
    <property type="match status" value="1"/>
</dbReference>
<keyword evidence="2" id="KW-0597">Phosphoprotein</keyword>
<evidence type="ECO:0000256" key="4">
    <source>
        <dbReference type="ARBA" id="ARBA00023163"/>
    </source>
</evidence>
<feature type="region of interest" description="Disordered" evidence="6">
    <location>
        <begin position="1795"/>
        <end position="1826"/>
    </location>
</feature>
<feature type="region of interest" description="Disordered" evidence="6">
    <location>
        <begin position="706"/>
        <end position="1022"/>
    </location>
</feature>
<evidence type="ECO:0000259" key="7">
    <source>
        <dbReference type="Pfam" id="PF04182"/>
    </source>
</evidence>
<dbReference type="GO" id="GO:0003677">
    <property type="term" value="F:DNA binding"/>
    <property type="evidence" value="ECO:0007669"/>
    <property type="project" value="UniProtKB-KW"/>
</dbReference>
<reference evidence="9" key="1">
    <citation type="journal article" date="2020" name="Stud. Mycol.">
        <title>101 Dothideomycetes genomes: a test case for predicting lifestyles and emergence of pathogens.</title>
        <authorList>
            <person name="Haridas S."/>
            <person name="Albert R."/>
            <person name="Binder M."/>
            <person name="Bloem J."/>
            <person name="Labutti K."/>
            <person name="Salamov A."/>
            <person name="Andreopoulos B."/>
            <person name="Baker S."/>
            <person name="Barry K."/>
            <person name="Bills G."/>
            <person name="Bluhm B."/>
            <person name="Cannon C."/>
            <person name="Castanera R."/>
            <person name="Culley D."/>
            <person name="Daum C."/>
            <person name="Ezra D."/>
            <person name="Gonzalez J."/>
            <person name="Henrissat B."/>
            <person name="Kuo A."/>
            <person name="Liang C."/>
            <person name="Lipzen A."/>
            <person name="Lutzoni F."/>
            <person name="Magnuson J."/>
            <person name="Mondo S."/>
            <person name="Nolan M."/>
            <person name="Ohm R."/>
            <person name="Pangilinan J."/>
            <person name="Park H.-J."/>
            <person name="Ramirez L."/>
            <person name="Alfaro M."/>
            <person name="Sun H."/>
            <person name="Tritt A."/>
            <person name="Yoshinaga Y."/>
            <person name="Zwiers L.-H."/>
            <person name="Turgeon B."/>
            <person name="Goodwin S."/>
            <person name="Spatafora J."/>
            <person name="Crous P."/>
            <person name="Grigoriev I."/>
        </authorList>
    </citation>
    <scope>NUCLEOTIDE SEQUENCE</scope>
    <source>
        <strain evidence="9">CBS 113979</strain>
    </source>
</reference>
<feature type="region of interest" description="Disordered" evidence="6">
    <location>
        <begin position="2239"/>
        <end position="2267"/>
    </location>
</feature>
<feature type="compositionally biased region" description="Basic and acidic residues" evidence="6">
    <location>
        <begin position="2402"/>
        <end position="2413"/>
    </location>
</feature>
<feature type="region of interest" description="Disordered" evidence="6">
    <location>
        <begin position="1510"/>
        <end position="1547"/>
    </location>
</feature>
<keyword evidence="5" id="KW-0539">Nucleus</keyword>
<feature type="compositionally biased region" description="Acidic residues" evidence="6">
    <location>
        <begin position="800"/>
        <end position="821"/>
    </location>
</feature>
<feature type="compositionally biased region" description="Acidic residues" evidence="6">
    <location>
        <begin position="958"/>
        <end position="990"/>
    </location>
</feature>
<dbReference type="InterPro" id="IPR007309">
    <property type="entry name" value="TFIIIC_Bblock-bd"/>
</dbReference>
<evidence type="ECO:0000256" key="6">
    <source>
        <dbReference type="SAM" id="MobiDB-lite"/>
    </source>
</evidence>
<dbReference type="PANTHER" id="PTHR15180">
    <property type="entry name" value="GENERAL TRANSCRIPTION FACTOR 3C POLYPEPTIDE 1"/>
    <property type="match status" value="1"/>
</dbReference>
<dbReference type="EMBL" id="ML977203">
    <property type="protein sequence ID" value="KAF1981260.1"/>
    <property type="molecule type" value="Genomic_DNA"/>
</dbReference>
<proteinExistence type="predicted"/>
<dbReference type="InterPro" id="IPR046488">
    <property type="entry name" value="Sfc3/Tfc3_C"/>
</dbReference>
<evidence type="ECO:0000259" key="8">
    <source>
        <dbReference type="Pfam" id="PF20222"/>
    </source>
</evidence>
<dbReference type="OrthoDB" id="5403573at2759"/>
<feature type="compositionally biased region" description="Basic residues" evidence="6">
    <location>
        <begin position="724"/>
        <end position="740"/>
    </location>
</feature>
<feature type="compositionally biased region" description="Basic and acidic residues" evidence="6">
    <location>
        <begin position="2247"/>
        <end position="2257"/>
    </location>
</feature>
<evidence type="ECO:0000256" key="5">
    <source>
        <dbReference type="ARBA" id="ARBA00023242"/>
    </source>
</evidence>
<dbReference type="InterPro" id="IPR044210">
    <property type="entry name" value="Tfc3-like"/>
</dbReference>
<sequence length="2480" mass="276482">MAGFEGMNQVVEFLLEKVALGGDDGANIDSVIGCMKDFPEIESLPGPSYAGADQNADPRAIRALQEQGWKWLSAHPDVWFGPGKEYNKLSLAKAEEISRQQESSPGPHDAPMRIYTNATRVWQALTGHDVDWRKIPKMEFRLLTLITGAGKDGISQPDLVQLSDQDKRSVPPRTEALASKGYISKRVVITSGRRTTHLLSHRYAAIPGTKQGTAVSELLDFKRLDWARLVTVIAEIVSKAEDHIITMHHLREELHIPRNSNTVRTLWRGIEKLCMIGVIKRLSVQTPSTRAHKQVFVSAVQLVRFPTDEDLTTFLHIRHDQIRAWRYEQADAEAAGLDIASPAESAGDALLSNDDLEEETAANLDSRGMDLTEPVAEDLEEDVFGIGAVDEDTLGNDAETLALQQEPDPFWQPEDEYADVMFHLIDCAGVHGISSSQISDLGFGRHWRKPVDVVLARLSDAWEISQAPHLRYMGIVRDLAMDRRIARYVYRTFEHHAKLVAAGYSTWPAVASAKAPKAEETLELDEWGFPVLSQSLFIRGDDDRGGNYLQKAYEQAKIKSLLQSSDPEVKRRPNGELYIYWPAASRGRKAAAVASRAVTRELQEPEEPKETRWTREFKQDYHKAYFQNWRLNKKREKWEQERAGLKEKRLRRHASWLARQEAKEAVSKMSEFDPDEPAHDSIEDQGAIADTASSQHPPAAMFLRGVDAEAYEPPTTPEKPRDPRGRKKKAQPAKRGKKRPSLYEPRIQQLVKELQNPARTGLHIQPPGSHDYDTESNHQKNTFIIVVKSSRLGELRQPPEEIEEPEEPEPVEETNEAEAETEAAGKSSKRKRGSDSHGPPAKKSKPNLYFDAYFKKRQGRGKIGGPRRDRVLVVKSKRLHELNIGFPAPKEKQPPPQNHDDVNSAMSEANHAEENAPRQDVETGANPAAPEIRNDPPPGGSIPPELLAEYGSVFEADTAPEDVAIDLQESETDIDSTDEDTDMSDAESDDGTGHVDLADMLSLTTTSNHVQELEPDDDADVNDTSVNLRRLLDDPAWNPNHLKNVMPEAYQAITAMSTDGGFPIATGETDPDGIPRTTSRPPIDKSDRTTGRQNADLASQSALQPVDEEDGDHDLEMAELDGIEAPPMLEEAPKTKPSIAKQDSRSRPAGFKQSTGTLALRRNKMVLQIVENCGGVTLAGRDLSKVFNKVWQGARNASTANRVDKTTVDRIVAQMVEEDMLKIYFFTFDDSSREKKITKKIIALPEIPPSDPRFRRLQKGIMKYWPNPFFPSGMVQPKWGDEFENRLPDGLARYKSLTVQRDIATQMDSPFLQKIQQDLAEIMKAATIKRAERKAGRMPEGQSPLPARPAYTRMPGVPRLFPVRYNLRPNSEGLYHTEAPVEEMLKMPLIEPVHTETLLRQVNMFSVNANGHAILQKAQAANKGPSKEGSRKRVRFSLDEVDPDNEGDGTGAGAESTALRSETGAGPGYGSGSGQTSQAIFKATPGPMNLTWLAPASDFDAIEGLKAVSRAGVEKQPRKRRKGPEGRAVPLGDDDDHPSMPMQHQLQWQVPVSTRKHRYPANRKSRTKNNTSVRAQAAAHAAALPKEKAEKEFMMALLAPKTFFHLPTGTVSTDFVPSRVKALVKRKQGTKRQQNKFMMALLAPTTTFHAGTGTFATGFVYTPPAPTKPSKMPNRRFRAGTGVGTLHPDVDSSEDSDGDFSDVSETPLMEYKDFASRKLAKTRRGILKRTAPRVLVPSPTSRQIEGQNEDLLPGEADGIQPFEVTWRLGLTNTGAGPLPEAFTRTQYEGQAMLKVDKPPKPKRGRKHSLGGTADHIVPPKAKRPDRMKMTEAAQTRLIHACIVVGMLLHGDLGAIEWKIVHWVFRHWPDYDPDYFRDHFKYLAKFYPKRIATRQQLFGERFPQAYKRKEVPYFDPDNLIGYDWDFVVDWAIKQRTNESGKKGGVRRTVALKDIGEHYEIEAVETDKLLIQKTILSQPTTMKARQAMMKAIDMTVPLDRVDTSVSSLSEFETVKSLVRANFATPQDQYDHEVGAARFKGIPRSLISNATAQLHEEKVIASTHRGPMVPQRNWYMSDKFDNALNSQHKHKPLSFYATAVAAKFHLDEIFKQQIEEDRALEQRSGASSSSTLFRPTFTIHTEVSDGLILVLTHLQEAGRLTLRSQLPPVKDDVSAKHPKLSKWGYLGYSYETRKLKANRFNFRTEVSPTEAYHYGSGEGVFYDLSEPAPGVGDIEVDISSTPAPGQLHSTADKGKRKASESQKLITRKPNTPLKPNPAWVDISGNLIPKYWTQILAGVIQCAALKHQFSPREMARAFKGFVNVWEIGLVGEWLVRAGVFVRAGGGGGRRVGGGGGDGDGPSLEAQRRAADFEAASEGYLPTECWWEVLGRLSSPTTSSTNNQPTPREKQGLREIKPRNPRRYNVRRKKTVEEMMGPMASEEQIRGVGWEEFLEAGRRVGRGGRAVGGGEGEVLEEGVLRSVEV</sequence>
<evidence type="ECO:0000256" key="1">
    <source>
        <dbReference type="ARBA" id="ARBA00004123"/>
    </source>
</evidence>
<keyword evidence="10" id="KW-1185">Reference proteome</keyword>
<feature type="region of interest" description="Disordered" evidence="6">
    <location>
        <begin position="1124"/>
        <end position="1155"/>
    </location>
</feature>
<feature type="region of interest" description="Disordered" evidence="6">
    <location>
        <begin position="1682"/>
        <end position="1704"/>
    </location>
</feature>
<dbReference type="GO" id="GO:0042791">
    <property type="term" value="P:5S class rRNA transcription by RNA polymerase III"/>
    <property type="evidence" value="ECO:0007669"/>
    <property type="project" value="TreeGrafter"/>
</dbReference>
<dbReference type="GO" id="GO:0005634">
    <property type="term" value="C:nucleus"/>
    <property type="evidence" value="ECO:0007669"/>
    <property type="project" value="UniProtKB-SubCell"/>
</dbReference>
<feature type="domain" description="Transcription factor tau subunit sfc3/Tfc3 C-terminal" evidence="8">
    <location>
        <begin position="1827"/>
        <end position="2311"/>
    </location>
</feature>
<feature type="region of interest" description="Disordered" evidence="6">
    <location>
        <begin position="1061"/>
        <end position="1108"/>
    </location>
</feature>
<feature type="region of interest" description="Disordered" evidence="6">
    <location>
        <begin position="2389"/>
        <end position="2420"/>
    </location>
</feature>
<feature type="compositionally biased region" description="Low complexity" evidence="6">
    <location>
        <begin position="2389"/>
        <end position="2401"/>
    </location>
</feature>
<dbReference type="Proteomes" id="UP000800041">
    <property type="component" value="Unassembled WGS sequence"/>
</dbReference>
<evidence type="ECO:0000256" key="3">
    <source>
        <dbReference type="ARBA" id="ARBA00023125"/>
    </source>
</evidence>
<feature type="domain" description="B-block binding subunit of TFIIIC" evidence="7">
    <location>
        <begin position="136"/>
        <end position="204"/>
    </location>
</feature>
<protein>
    <submittedName>
        <fullName evidence="9">Uncharacterized protein</fullName>
    </submittedName>
</protein>
<dbReference type="Pfam" id="PF20222">
    <property type="entry name" value="DUF6581"/>
    <property type="match status" value="1"/>
</dbReference>
<keyword evidence="3" id="KW-0238">DNA-binding</keyword>
<evidence type="ECO:0000313" key="9">
    <source>
        <dbReference type="EMBL" id="KAF1981260.1"/>
    </source>
</evidence>
<comment type="subcellular location">
    <subcellularLocation>
        <location evidence="1">Nucleus</location>
    </subcellularLocation>
</comment>
<feature type="compositionally biased region" description="Basic and acidic residues" evidence="6">
    <location>
        <begin position="910"/>
        <end position="921"/>
    </location>
</feature>